<proteinExistence type="predicted"/>
<name>A0AC61NNQ4_9BACT</name>
<accession>A0AC61NNQ4</accession>
<evidence type="ECO:0000313" key="1">
    <source>
        <dbReference type="EMBL" id="QZE14525.1"/>
    </source>
</evidence>
<evidence type="ECO:0000313" key="2">
    <source>
        <dbReference type="Proteomes" id="UP000826212"/>
    </source>
</evidence>
<dbReference type="EMBL" id="CP081303">
    <property type="protein sequence ID" value="QZE14525.1"/>
    <property type="molecule type" value="Genomic_DNA"/>
</dbReference>
<dbReference type="Proteomes" id="UP000826212">
    <property type="component" value="Chromosome"/>
</dbReference>
<gene>
    <name evidence="1" type="ORF">K4L44_01245</name>
</gene>
<sequence length="49" mass="5329">MATLKMFLIVLFFMAVVFGLLSAKFFRENAVRKSACSMGEGSCGNCSSK</sequence>
<keyword evidence="2" id="KW-1185">Reference proteome</keyword>
<reference evidence="1" key="1">
    <citation type="submission" date="2021-08" db="EMBL/GenBank/DDBJ databases">
        <title>Novel anaerobic bacterium isolated from sea squirt in East Sea, Republic of Korea.</title>
        <authorList>
            <person name="Nguyen T.H."/>
            <person name="Li Z."/>
            <person name="Lee Y.-J."/>
            <person name="Ko J."/>
            <person name="Kim S.-G."/>
        </authorList>
    </citation>
    <scope>NUCLEOTIDE SEQUENCE</scope>
    <source>
        <strain evidence="1">KCTC 25031</strain>
    </source>
</reference>
<protein>
    <submittedName>
        <fullName evidence="1">Uncharacterized protein</fullName>
    </submittedName>
</protein>
<organism evidence="1 2">
    <name type="scientific">Halosquirtibacter laminarini</name>
    <dbReference type="NCBI Taxonomy" id="3374600"/>
    <lineage>
        <taxon>Bacteria</taxon>
        <taxon>Pseudomonadati</taxon>
        <taxon>Bacteroidota</taxon>
        <taxon>Bacteroidia</taxon>
        <taxon>Marinilabiliales</taxon>
        <taxon>Prolixibacteraceae</taxon>
        <taxon>Halosquirtibacter</taxon>
    </lineage>
</organism>